<dbReference type="CDD" id="cd07377">
    <property type="entry name" value="WHTH_GntR"/>
    <property type="match status" value="1"/>
</dbReference>
<accession>A0A1T4K741</accession>
<dbReference type="AlphaFoldDB" id="A0A1T4K741"/>
<evidence type="ECO:0000256" key="2">
    <source>
        <dbReference type="ARBA" id="ARBA00023125"/>
    </source>
</evidence>
<protein>
    <submittedName>
        <fullName evidence="5">Transcriptional regulator, GntR family</fullName>
    </submittedName>
</protein>
<dbReference type="InterPro" id="IPR000524">
    <property type="entry name" value="Tscrpt_reg_HTH_GntR"/>
</dbReference>
<dbReference type="EMBL" id="FUWS01000001">
    <property type="protein sequence ID" value="SJZ38232.1"/>
    <property type="molecule type" value="Genomic_DNA"/>
</dbReference>
<dbReference type="PANTHER" id="PTHR43537">
    <property type="entry name" value="TRANSCRIPTIONAL REGULATOR, GNTR FAMILY"/>
    <property type="match status" value="1"/>
</dbReference>
<dbReference type="SMART" id="SM00895">
    <property type="entry name" value="FCD"/>
    <property type="match status" value="1"/>
</dbReference>
<dbReference type="PROSITE" id="PS50949">
    <property type="entry name" value="HTH_GNTR"/>
    <property type="match status" value="1"/>
</dbReference>
<dbReference type="STRING" id="1122192.SAMN02745673_00200"/>
<reference evidence="5 6" key="1">
    <citation type="submission" date="2017-02" db="EMBL/GenBank/DDBJ databases">
        <authorList>
            <person name="Peterson S.W."/>
        </authorList>
    </citation>
    <scope>NUCLEOTIDE SEQUENCE [LARGE SCALE GENOMIC DNA]</scope>
    <source>
        <strain evidence="5 6">DSM 45154</strain>
    </source>
</reference>
<dbReference type="InterPro" id="IPR011711">
    <property type="entry name" value="GntR_C"/>
</dbReference>
<dbReference type="GO" id="GO:0003677">
    <property type="term" value="F:DNA binding"/>
    <property type="evidence" value="ECO:0007669"/>
    <property type="project" value="UniProtKB-KW"/>
</dbReference>
<dbReference type="GO" id="GO:0003700">
    <property type="term" value="F:DNA-binding transcription factor activity"/>
    <property type="evidence" value="ECO:0007669"/>
    <property type="project" value="InterPro"/>
</dbReference>
<evidence type="ECO:0000256" key="3">
    <source>
        <dbReference type="ARBA" id="ARBA00023163"/>
    </source>
</evidence>
<evidence type="ECO:0000313" key="5">
    <source>
        <dbReference type="EMBL" id="SJZ38232.1"/>
    </source>
</evidence>
<proteinExistence type="predicted"/>
<keyword evidence="3" id="KW-0804">Transcription</keyword>
<organism evidence="5 6">
    <name type="scientific">Marinactinospora thermotolerans DSM 45154</name>
    <dbReference type="NCBI Taxonomy" id="1122192"/>
    <lineage>
        <taxon>Bacteria</taxon>
        <taxon>Bacillati</taxon>
        <taxon>Actinomycetota</taxon>
        <taxon>Actinomycetes</taxon>
        <taxon>Streptosporangiales</taxon>
        <taxon>Nocardiopsidaceae</taxon>
        <taxon>Marinactinospora</taxon>
    </lineage>
</organism>
<dbReference type="Gene3D" id="1.10.10.10">
    <property type="entry name" value="Winged helix-like DNA-binding domain superfamily/Winged helix DNA-binding domain"/>
    <property type="match status" value="1"/>
</dbReference>
<name>A0A1T4K741_9ACTN</name>
<dbReference type="RefSeq" id="WP_078759643.1">
    <property type="nucleotide sequence ID" value="NZ_FUWS01000001.1"/>
</dbReference>
<sequence>MSEILPIKQRALGEQVAHELRRMIITGRYAPGTTLVEGHLAEQFNLSRGPIRDAIKMLTAEGLLDTNRRSATVVGLSVQDIDELFSLRESMERLALEIAMRRNRPALAAELDTTLRSMRRAAEDHDTDAYTAADLQFHSVFYSVAEHRRLGDVWAQYRPTIEMLLLASNERYEDLGPSVAAHEVLAGLIGAADPDEVFAELHSHLDNARLRLRAPYSQEQE</sequence>
<evidence type="ECO:0000256" key="1">
    <source>
        <dbReference type="ARBA" id="ARBA00023015"/>
    </source>
</evidence>
<dbReference type="InterPro" id="IPR008920">
    <property type="entry name" value="TF_FadR/GntR_C"/>
</dbReference>
<dbReference type="OrthoDB" id="4532751at2"/>
<dbReference type="SUPFAM" id="SSF48008">
    <property type="entry name" value="GntR ligand-binding domain-like"/>
    <property type="match status" value="1"/>
</dbReference>
<dbReference type="InterPro" id="IPR036390">
    <property type="entry name" value="WH_DNA-bd_sf"/>
</dbReference>
<dbReference type="Pfam" id="PF00392">
    <property type="entry name" value="GntR"/>
    <property type="match status" value="1"/>
</dbReference>
<gene>
    <name evidence="5" type="ORF">SAMN02745673_00200</name>
</gene>
<dbReference type="InterPro" id="IPR036388">
    <property type="entry name" value="WH-like_DNA-bd_sf"/>
</dbReference>
<evidence type="ECO:0000313" key="6">
    <source>
        <dbReference type="Proteomes" id="UP000190637"/>
    </source>
</evidence>
<dbReference type="PANTHER" id="PTHR43537:SF24">
    <property type="entry name" value="GLUCONATE OPERON TRANSCRIPTIONAL REPRESSOR"/>
    <property type="match status" value="1"/>
</dbReference>
<keyword evidence="6" id="KW-1185">Reference proteome</keyword>
<dbReference type="Gene3D" id="1.20.120.530">
    <property type="entry name" value="GntR ligand-binding domain-like"/>
    <property type="match status" value="1"/>
</dbReference>
<dbReference type="Pfam" id="PF07729">
    <property type="entry name" value="FCD"/>
    <property type="match status" value="1"/>
</dbReference>
<dbReference type="Proteomes" id="UP000190637">
    <property type="component" value="Unassembled WGS sequence"/>
</dbReference>
<keyword evidence="1" id="KW-0805">Transcription regulation</keyword>
<dbReference type="SMART" id="SM00345">
    <property type="entry name" value="HTH_GNTR"/>
    <property type="match status" value="1"/>
</dbReference>
<keyword evidence="2" id="KW-0238">DNA-binding</keyword>
<dbReference type="SUPFAM" id="SSF46785">
    <property type="entry name" value="Winged helix' DNA-binding domain"/>
    <property type="match status" value="1"/>
</dbReference>
<feature type="domain" description="HTH gntR-type" evidence="4">
    <location>
        <begin position="10"/>
        <end position="77"/>
    </location>
</feature>
<evidence type="ECO:0000259" key="4">
    <source>
        <dbReference type="PROSITE" id="PS50949"/>
    </source>
</evidence>